<sequence length="214" mass="21519">MESQCDYSMYFPAVPLPPRAELAGDPGRYRALPRRNHLYLGETVRFLLVLRCRGGAGSGAGGGSGLGSRGAWAELSTALAALASVSAGGGAPGGGGSADQDPEPPGGGDPGGGALFRGCSPLLTHGPGPATSGGATTLPVEEPIVSTDEVIFPLTVSLDRLPPGTPKAKVRLARGGAAVLIQTPFLRLGWLALLLTEVLCPLCSDCSDCVETGG</sequence>
<protein>
    <recommendedName>
        <fullName evidence="2">TRAPP14 N-terminal domain-containing protein</fullName>
    </recommendedName>
</protein>
<evidence type="ECO:0000313" key="3">
    <source>
        <dbReference type="Ensembl" id="ENSUAMP00000009326.1"/>
    </source>
</evidence>
<evidence type="ECO:0000313" key="4">
    <source>
        <dbReference type="Proteomes" id="UP000291022"/>
    </source>
</evidence>
<dbReference type="Ensembl" id="ENSUAMT00000010498.1">
    <property type="protein sequence ID" value="ENSUAMP00000009326.1"/>
    <property type="gene ID" value="ENSUAMG00000007767.1"/>
</dbReference>
<dbReference type="PANTHER" id="PTHR16096">
    <property type="entry name" value="MICROTUBULE-ASSOCIATED PROTEIN 11"/>
    <property type="match status" value="1"/>
</dbReference>
<organism evidence="3 4">
    <name type="scientific">Ursus americanus</name>
    <name type="common">American black bear</name>
    <name type="synonym">Euarctos americanus</name>
    <dbReference type="NCBI Taxonomy" id="9643"/>
    <lineage>
        <taxon>Eukaryota</taxon>
        <taxon>Metazoa</taxon>
        <taxon>Chordata</taxon>
        <taxon>Craniata</taxon>
        <taxon>Vertebrata</taxon>
        <taxon>Euteleostomi</taxon>
        <taxon>Mammalia</taxon>
        <taxon>Eutheria</taxon>
        <taxon>Laurasiatheria</taxon>
        <taxon>Carnivora</taxon>
        <taxon>Caniformia</taxon>
        <taxon>Ursidae</taxon>
        <taxon>Ursus</taxon>
    </lineage>
</organism>
<feature type="domain" description="TRAPP14 N-terminal" evidence="2">
    <location>
        <begin position="5"/>
        <end position="170"/>
    </location>
</feature>
<dbReference type="Pfam" id="PF15806">
    <property type="entry name" value="TRAPP14_N"/>
    <property type="match status" value="1"/>
</dbReference>
<dbReference type="PANTHER" id="PTHR16096:SF8">
    <property type="entry name" value="TRAFFICKING PROTEIN PARTICLE COMPLEX SUBUNIT 14"/>
    <property type="match status" value="1"/>
</dbReference>
<reference evidence="3" key="3">
    <citation type="submission" date="2025-09" db="UniProtKB">
        <authorList>
            <consortium name="Ensembl"/>
        </authorList>
    </citation>
    <scope>IDENTIFICATION</scope>
</reference>
<name>A0A452QUL4_URSAM</name>
<dbReference type="GO" id="GO:0043014">
    <property type="term" value="F:alpha-tubulin binding"/>
    <property type="evidence" value="ECO:0007669"/>
    <property type="project" value="InterPro"/>
</dbReference>
<dbReference type="AlphaFoldDB" id="A0A452QUL4"/>
<accession>A0A452QUL4</accession>
<dbReference type="GO" id="GO:1990071">
    <property type="term" value="C:TRAPPII protein complex"/>
    <property type="evidence" value="ECO:0007669"/>
    <property type="project" value="TreeGrafter"/>
</dbReference>
<reference evidence="3" key="2">
    <citation type="submission" date="2025-08" db="UniProtKB">
        <authorList>
            <consortium name="Ensembl"/>
        </authorList>
    </citation>
    <scope>IDENTIFICATION</scope>
</reference>
<dbReference type="InterPro" id="IPR055453">
    <property type="entry name" value="TRAPP14_N"/>
</dbReference>
<evidence type="ECO:0000256" key="1">
    <source>
        <dbReference type="SAM" id="MobiDB-lite"/>
    </source>
</evidence>
<dbReference type="GeneTree" id="ENSGT00390000014725"/>
<dbReference type="InterPro" id="IPR031626">
    <property type="entry name" value="TRAPPC14"/>
</dbReference>
<dbReference type="GO" id="GO:0060271">
    <property type="term" value="P:cilium assembly"/>
    <property type="evidence" value="ECO:0007669"/>
    <property type="project" value="InterPro"/>
</dbReference>
<dbReference type="STRING" id="9643.ENSUAMP00000009326"/>
<feature type="region of interest" description="Disordered" evidence="1">
    <location>
        <begin position="89"/>
        <end position="114"/>
    </location>
</feature>
<proteinExistence type="predicted"/>
<dbReference type="Proteomes" id="UP000291022">
    <property type="component" value="Unassembled WGS sequence"/>
</dbReference>
<evidence type="ECO:0000259" key="2">
    <source>
        <dbReference type="Pfam" id="PF15806"/>
    </source>
</evidence>
<keyword evidence="4" id="KW-1185">Reference proteome</keyword>
<reference evidence="4" key="1">
    <citation type="submission" date="2016-06" db="EMBL/GenBank/DDBJ databases">
        <title>De novo assembly and RNA-Seq shows season-dependent expression and editing in black bear kidneys.</title>
        <authorList>
            <person name="Korstanje R."/>
            <person name="Srivastava A."/>
            <person name="Sarsani V.K."/>
            <person name="Sheehan S.M."/>
            <person name="Seger R.L."/>
            <person name="Barter M.E."/>
            <person name="Lindqvist C."/>
            <person name="Brody L.C."/>
            <person name="Mullikin J.C."/>
        </authorList>
    </citation>
    <scope>NUCLEOTIDE SEQUENCE [LARGE SCALE GENOMIC DNA]</scope>
</reference>